<proteinExistence type="predicted"/>
<dbReference type="AlphaFoldDB" id="A0A0A8ZQQ6"/>
<reference evidence="1" key="1">
    <citation type="submission" date="2014-09" db="EMBL/GenBank/DDBJ databases">
        <authorList>
            <person name="Magalhaes I.L.F."/>
            <person name="Oliveira U."/>
            <person name="Santos F.R."/>
            <person name="Vidigal T.H.D.A."/>
            <person name="Brescovit A.D."/>
            <person name="Santos A.J."/>
        </authorList>
    </citation>
    <scope>NUCLEOTIDE SEQUENCE</scope>
    <source>
        <tissue evidence="1">Shoot tissue taken approximately 20 cm above the soil surface</tissue>
    </source>
</reference>
<accession>A0A0A8ZQQ6</accession>
<organism evidence="1">
    <name type="scientific">Arundo donax</name>
    <name type="common">Giant reed</name>
    <name type="synonym">Donax arundinaceus</name>
    <dbReference type="NCBI Taxonomy" id="35708"/>
    <lineage>
        <taxon>Eukaryota</taxon>
        <taxon>Viridiplantae</taxon>
        <taxon>Streptophyta</taxon>
        <taxon>Embryophyta</taxon>
        <taxon>Tracheophyta</taxon>
        <taxon>Spermatophyta</taxon>
        <taxon>Magnoliopsida</taxon>
        <taxon>Liliopsida</taxon>
        <taxon>Poales</taxon>
        <taxon>Poaceae</taxon>
        <taxon>PACMAD clade</taxon>
        <taxon>Arundinoideae</taxon>
        <taxon>Arundineae</taxon>
        <taxon>Arundo</taxon>
    </lineage>
</organism>
<dbReference type="EMBL" id="GBRH01256131">
    <property type="protein sequence ID" value="JAD41764.1"/>
    <property type="molecule type" value="Transcribed_RNA"/>
</dbReference>
<reference evidence="1" key="2">
    <citation type="journal article" date="2015" name="Data Brief">
        <title>Shoot transcriptome of the giant reed, Arundo donax.</title>
        <authorList>
            <person name="Barrero R.A."/>
            <person name="Guerrero F.D."/>
            <person name="Moolhuijzen P."/>
            <person name="Goolsby J.A."/>
            <person name="Tidwell J."/>
            <person name="Bellgard S.E."/>
            <person name="Bellgard M.I."/>
        </authorList>
    </citation>
    <scope>NUCLEOTIDE SEQUENCE</scope>
    <source>
        <tissue evidence="1">Shoot tissue taken approximately 20 cm above the soil surface</tissue>
    </source>
</reference>
<sequence>MDDNTVVVPQVKTMAVPDDEVDIESHFSSSYLFCCLILFSEW</sequence>
<evidence type="ECO:0000313" key="1">
    <source>
        <dbReference type="EMBL" id="JAD41764.1"/>
    </source>
</evidence>
<name>A0A0A8ZQQ6_ARUDO</name>
<protein>
    <submittedName>
        <fullName evidence="1">Uncharacterized protein</fullName>
    </submittedName>
</protein>